<dbReference type="GO" id="GO:0006508">
    <property type="term" value="P:proteolysis"/>
    <property type="evidence" value="ECO:0007669"/>
    <property type="project" value="UniProtKB-KW"/>
</dbReference>
<dbReference type="InterPro" id="IPR027268">
    <property type="entry name" value="Peptidase_M4/M1_CTD_sf"/>
</dbReference>
<dbReference type="InterPro" id="IPR014782">
    <property type="entry name" value="Peptidase_M1_dom"/>
</dbReference>
<comment type="similarity">
    <text evidence="3">Belongs to the peptidase M1 family.</text>
</comment>
<feature type="active site" description="Proton donor" evidence="14">
    <location>
        <position position="368"/>
    </location>
</feature>
<accession>A0A7W3JMN2</accession>
<sequence length="443" mass="49025">MSDDLMSDDEHEDYAPQSGDLAFDVESYDLDLTYRVRTNRLQGTAVLSAVVRQPTRVFSLDLIGLRASRVRFDGEKHTKFSQGARKLQISAHRELRAGERFSVAIEYAGSPGPRHSRWGTIGWEELDNGALVASQPVGAPTWFPCNDRPDNRATYALSIAVDAEYTVAATGVRADVARKGGMVVSRFRSDVPTATYLLALQIGTYTASPFDVPGGLTGELYTAPAQRAAAARAFADVPQMLSAFADAFGPYPQQHCTLVVTPDALEIPLESQGMAVFGSNHLAPDSERLVAHELAHQWFGNSVGIGQWHDIWLNEGFACYAEWLWLEASGRQTADASAREHYRQLRGEPQDLVIADPGPDLMFDDRLYKRGALTLHALRTLLGDAAFFDLLREWAADNRHALVDTDDFRMLIARYSPRHGGATLSAWIDQPSLPSFPRRYRSI</sequence>
<keyword evidence="19" id="KW-1185">Reference proteome</keyword>
<dbReference type="InterPro" id="IPR001930">
    <property type="entry name" value="Peptidase_M1"/>
</dbReference>
<dbReference type="PANTHER" id="PTHR45726">
    <property type="entry name" value="LEUKOTRIENE A-4 HYDROLASE"/>
    <property type="match status" value="1"/>
</dbReference>
<evidence type="ECO:0000256" key="15">
    <source>
        <dbReference type="PIRSR" id="PIRSR634015-3"/>
    </source>
</evidence>
<feature type="active site" description="Proton acceptor" evidence="14">
    <location>
        <position position="293"/>
    </location>
</feature>
<keyword evidence="18" id="KW-0031">Aminopeptidase</keyword>
<dbReference type="CDD" id="cd09603">
    <property type="entry name" value="M1_APN_like"/>
    <property type="match status" value="1"/>
</dbReference>
<dbReference type="SUPFAM" id="SSF63737">
    <property type="entry name" value="Leukotriene A4 hydrolase N-terminal domain"/>
    <property type="match status" value="1"/>
</dbReference>
<evidence type="ECO:0000313" key="18">
    <source>
        <dbReference type="EMBL" id="MBA8815611.1"/>
    </source>
</evidence>
<feature type="domain" description="Peptidase M1 membrane alanine aminopeptidase" evidence="16">
    <location>
        <begin position="237"/>
        <end position="413"/>
    </location>
</feature>
<evidence type="ECO:0000256" key="1">
    <source>
        <dbReference type="ARBA" id="ARBA00000098"/>
    </source>
</evidence>
<comment type="catalytic activity">
    <reaction evidence="1">
        <text>Release of an N-terminal amino acid, Xaa-|-Yaa- from a peptide, amide or arylamide. Xaa is preferably Ala, but may be most amino acids including Pro (slow action). When a terminal hydrophobic residue is followed by a prolyl residue, the two may be released as an intact Xaa-Pro dipeptide.</text>
        <dbReference type="EC" id="3.4.11.2"/>
    </reaction>
</comment>
<organism evidence="18 19">
    <name type="scientific">Microbacterium halimionae</name>
    <dbReference type="NCBI Taxonomy" id="1526413"/>
    <lineage>
        <taxon>Bacteria</taxon>
        <taxon>Bacillati</taxon>
        <taxon>Actinomycetota</taxon>
        <taxon>Actinomycetes</taxon>
        <taxon>Micrococcales</taxon>
        <taxon>Microbacteriaceae</taxon>
        <taxon>Microbacterium</taxon>
    </lineage>
</organism>
<evidence type="ECO:0000256" key="5">
    <source>
        <dbReference type="ARBA" id="ARBA00015611"/>
    </source>
</evidence>
<evidence type="ECO:0000256" key="12">
    <source>
        <dbReference type="ARBA" id="ARBA00029811"/>
    </source>
</evidence>
<dbReference type="Pfam" id="PF01433">
    <property type="entry name" value="Peptidase_M1"/>
    <property type="match status" value="1"/>
</dbReference>
<keyword evidence="6" id="KW-0963">Cytoplasm</keyword>
<protein>
    <recommendedName>
        <fullName evidence="5">Aminopeptidase N</fullName>
        <ecNumber evidence="4">3.4.11.2</ecNumber>
    </recommendedName>
    <alternativeName>
        <fullName evidence="12">Alanine aminopeptidase</fullName>
    </alternativeName>
    <alternativeName>
        <fullName evidence="13">Lysyl aminopeptidase</fullName>
    </alternativeName>
</protein>
<dbReference type="GO" id="GO:0008237">
    <property type="term" value="F:metallopeptidase activity"/>
    <property type="evidence" value="ECO:0007669"/>
    <property type="project" value="UniProtKB-KW"/>
</dbReference>
<evidence type="ECO:0000256" key="11">
    <source>
        <dbReference type="ARBA" id="ARBA00023049"/>
    </source>
</evidence>
<dbReference type="Gene3D" id="1.10.390.10">
    <property type="entry name" value="Neutral Protease Domain 2"/>
    <property type="match status" value="1"/>
</dbReference>
<dbReference type="GO" id="GO:0008270">
    <property type="term" value="F:zinc ion binding"/>
    <property type="evidence" value="ECO:0007669"/>
    <property type="project" value="InterPro"/>
</dbReference>
<dbReference type="Proteomes" id="UP000526083">
    <property type="component" value="Unassembled WGS sequence"/>
</dbReference>
<keyword evidence="9" id="KW-0378">Hydrolase</keyword>
<dbReference type="InterPro" id="IPR045357">
    <property type="entry name" value="Aminopeptidase_N-like_N"/>
</dbReference>
<evidence type="ECO:0000256" key="10">
    <source>
        <dbReference type="ARBA" id="ARBA00022833"/>
    </source>
</evidence>
<feature type="domain" description="Aminopeptidase N-like N-terminal" evidence="17">
    <location>
        <begin position="26"/>
        <end position="197"/>
    </location>
</feature>
<dbReference type="GO" id="GO:0005737">
    <property type="term" value="C:cytoplasm"/>
    <property type="evidence" value="ECO:0007669"/>
    <property type="project" value="UniProtKB-SubCell"/>
</dbReference>
<dbReference type="AlphaFoldDB" id="A0A7W3JMN2"/>
<evidence type="ECO:0000256" key="4">
    <source>
        <dbReference type="ARBA" id="ARBA00012564"/>
    </source>
</evidence>
<dbReference type="InterPro" id="IPR034015">
    <property type="entry name" value="M1_LTA4H"/>
</dbReference>
<keyword evidence="10 15" id="KW-0862">Zinc</keyword>
<dbReference type="EC" id="3.4.11.2" evidence="4"/>
<dbReference type="PRINTS" id="PR00756">
    <property type="entry name" value="ALADIPTASE"/>
</dbReference>
<keyword evidence="7" id="KW-0645">Protease</keyword>
<dbReference type="SUPFAM" id="SSF55486">
    <property type="entry name" value="Metalloproteases ('zincins'), catalytic domain"/>
    <property type="match status" value="1"/>
</dbReference>
<feature type="binding site" evidence="15">
    <location>
        <position position="292"/>
    </location>
    <ligand>
        <name>Zn(2+)</name>
        <dbReference type="ChEBI" id="CHEBI:29105"/>
        <note>catalytic</note>
    </ligand>
</feature>
<comment type="cofactor">
    <cofactor evidence="15">
        <name>Zn(2+)</name>
        <dbReference type="ChEBI" id="CHEBI:29105"/>
    </cofactor>
    <text evidence="15">Binds 1 zinc ion per subunit.</text>
</comment>
<dbReference type="RefSeq" id="WP_243845428.1">
    <property type="nucleotide sequence ID" value="NZ_JAAOZB010000002.1"/>
</dbReference>
<evidence type="ECO:0000256" key="8">
    <source>
        <dbReference type="ARBA" id="ARBA00022723"/>
    </source>
</evidence>
<evidence type="ECO:0000259" key="16">
    <source>
        <dbReference type="Pfam" id="PF01433"/>
    </source>
</evidence>
<dbReference type="PANTHER" id="PTHR45726:SF3">
    <property type="entry name" value="LEUKOTRIENE A-4 HYDROLASE"/>
    <property type="match status" value="1"/>
</dbReference>
<evidence type="ECO:0000313" key="19">
    <source>
        <dbReference type="Proteomes" id="UP000526083"/>
    </source>
</evidence>
<dbReference type="Pfam" id="PF17900">
    <property type="entry name" value="Peptidase_M1_N"/>
    <property type="match status" value="1"/>
</dbReference>
<feature type="binding site" evidence="15">
    <location>
        <position position="315"/>
    </location>
    <ligand>
        <name>Zn(2+)</name>
        <dbReference type="ChEBI" id="CHEBI:29105"/>
        <note>catalytic</note>
    </ligand>
</feature>
<evidence type="ECO:0000259" key="17">
    <source>
        <dbReference type="Pfam" id="PF17900"/>
    </source>
</evidence>
<reference evidence="18 19" key="1">
    <citation type="submission" date="2020-07" db="EMBL/GenBank/DDBJ databases">
        <title>Sequencing the genomes of 1000 actinobacteria strains.</title>
        <authorList>
            <person name="Klenk H.-P."/>
        </authorList>
    </citation>
    <scope>NUCLEOTIDE SEQUENCE [LARGE SCALE GENOMIC DNA]</scope>
    <source>
        <strain evidence="18 19">DSM 27576</strain>
    </source>
</reference>
<keyword evidence="11" id="KW-0482">Metalloprotease</keyword>
<keyword evidence="8 15" id="KW-0479">Metal-binding</keyword>
<evidence type="ECO:0000256" key="6">
    <source>
        <dbReference type="ARBA" id="ARBA00022490"/>
    </source>
</evidence>
<evidence type="ECO:0000256" key="3">
    <source>
        <dbReference type="ARBA" id="ARBA00010136"/>
    </source>
</evidence>
<evidence type="ECO:0000256" key="7">
    <source>
        <dbReference type="ARBA" id="ARBA00022670"/>
    </source>
</evidence>
<comment type="caution">
    <text evidence="18">The sequence shown here is derived from an EMBL/GenBank/DDBJ whole genome shotgun (WGS) entry which is preliminary data.</text>
</comment>
<feature type="binding site" evidence="15">
    <location>
        <position position="296"/>
    </location>
    <ligand>
        <name>Zn(2+)</name>
        <dbReference type="ChEBI" id="CHEBI:29105"/>
        <note>catalytic</note>
    </ligand>
</feature>
<evidence type="ECO:0000256" key="2">
    <source>
        <dbReference type="ARBA" id="ARBA00004496"/>
    </source>
</evidence>
<dbReference type="EMBL" id="JACGWY010000001">
    <property type="protein sequence ID" value="MBA8815611.1"/>
    <property type="molecule type" value="Genomic_DNA"/>
</dbReference>
<proteinExistence type="inferred from homology"/>
<comment type="subcellular location">
    <subcellularLocation>
        <location evidence="2">Cytoplasm</location>
    </subcellularLocation>
</comment>
<gene>
    <name evidence="18" type="ORF">FHX48_000663</name>
</gene>
<dbReference type="Gene3D" id="2.60.40.1730">
    <property type="entry name" value="tricorn interacting facor f3 domain"/>
    <property type="match status" value="1"/>
</dbReference>
<dbReference type="GO" id="GO:0016285">
    <property type="term" value="F:alanyl aminopeptidase activity"/>
    <property type="evidence" value="ECO:0007669"/>
    <property type="project" value="UniProtKB-EC"/>
</dbReference>
<evidence type="ECO:0000256" key="14">
    <source>
        <dbReference type="PIRSR" id="PIRSR634015-1"/>
    </source>
</evidence>
<evidence type="ECO:0000256" key="13">
    <source>
        <dbReference type="ARBA" id="ARBA00031533"/>
    </source>
</evidence>
<evidence type="ECO:0000256" key="9">
    <source>
        <dbReference type="ARBA" id="ARBA00022801"/>
    </source>
</evidence>
<dbReference type="InterPro" id="IPR042097">
    <property type="entry name" value="Aminopeptidase_N-like_N_sf"/>
</dbReference>
<name>A0A7W3JMN2_9MICO</name>